<comment type="caution">
    <text evidence="1">The sequence shown here is derived from an EMBL/GenBank/DDBJ whole genome shotgun (WGS) entry which is preliminary data.</text>
</comment>
<evidence type="ECO:0000313" key="2">
    <source>
        <dbReference type="Proteomes" id="UP000033966"/>
    </source>
</evidence>
<dbReference type="EMBL" id="LCKF01000037">
    <property type="protein sequence ID" value="KKT90521.1"/>
    <property type="molecule type" value="Genomic_DNA"/>
</dbReference>
<sequence length="48" mass="5850">MLDRGEIKLSKRHTEMLWIDPKIFEPEKYFIGGWLKGVQEYLNIQNKR</sequence>
<gene>
    <name evidence="1" type="ORF">UW92_C0037G0005</name>
</gene>
<name>A0A0G1L3I4_9BACT</name>
<organism evidence="1 2">
    <name type="scientific">Candidatus Jorgensenbacteria bacterium GW2011_GWA2_45_13</name>
    <dbReference type="NCBI Taxonomy" id="1618662"/>
    <lineage>
        <taxon>Bacteria</taxon>
        <taxon>Candidatus Joergenseniibacteriota</taxon>
    </lineage>
</organism>
<reference evidence="1 2" key="1">
    <citation type="journal article" date="2015" name="Nature">
        <title>rRNA introns, odd ribosomes, and small enigmatic genomes across a large radiation of phyla.</title>
        <authorList>
            <person name="Brown C.T."/>
            <person name="Hug L.A."/>
            <person name="Thomas B.C."/>
            <person name="Sharon I."/>
            <person name="Castelle C.J."/>
            <person name="Singh A."/>
            <person name="Wilkins M.J."/>
            <person name="Williams K.H."/>
            <person name="Banfield J.F."/>
        </authorList>
    </citation>
    <scope>NUCLEOTIDE SEQUENCE [LARGE SCALE GENOMIC DNA]</scope>
</reference>
<proteinExistence type="predicted"/>
<dbReference type="Proteomes" id="UP000033966">
    <property type="component" value="Unassembled WGS sequence"/>
</dbReference>
<evidence type="ECO:0000313" key="1">
    <source>
        <dbReference type="EMBL" id="KKT90521.1"/>
    </source>
</evidence>
<dbReference type="AlphaFoldDB" id="A0A0G1L3I4"/>
<accession>A0A0G1L3I4</accession>
<protein>
    <submittedName>
        <fullName evidence="1">Uncharacterized protein</fullName>
    </submittedName>
</protein>